<dbReference type="Gene3D" id="3.80.10.10">
    <property type="entry name" value="Ribonuclease Inhibitor"/>
    <property type="match status" value="1"/>
</dbReference>
<dbReference type="GO" id="GO:0005737">
    <property type="term" value="C:cytoplasm"/>
    <property type="evidence" value="ECO:0007669"/>
    <property type="project" value="TreeGrafter"/>
</dbReference>
<evidence type="ECO:0000256" key="3">
    <source>
        <dbReference type="SAM" id="MobiDB-lite"/>
    </source>
</evidence>
<evidence type="ECO:0000313" key="4">
    <source>
        <dbReference type="EMBL" id="TWW60466.1"/>
    </source>
</evidence>
<dbReference type="InterPro" id="IPR001611">
    <property type="entry name" value="Leu-rich_rpt"/>
</dbReference>
<feature type="region of interest" description="Disordered" evidence="3">
    <location>
        <begin position="341"/>
        <end position="389"/>
    </location>
</feature>
<protein>
    <submittedName>
        <fullName evidence="4">Leucine-rich repeat-containing protein 43</fullName>
    </submittedName>
</protein>
<comment type="caution">
    <text evidence="4">The sequence shown here is derived from an EMBL/GenBank/DDBJ whole genome shotgun (WGS) entry which is preliminary data.</text>
</comment>
<evidence type="ECO:0000256" key="2">
    <source>
        <dbReference type="ARBA" id="ARBA00022737"/>
    </source>
</evidence>
<feature type="compositionally biased region" description="Basic and acidic residues" evidence="3">
    <location>
        <begin position="350"/>
        <end position="374"/>
    </location>
</feature>
<dbReference type="PROSITE" id="PS51450">
    <property type="entry name" value="LRR"/>
    <property type="match status" value="1"/>
</dbReference>
<feature type="region of interest" description="Disordered" evidence="3">
    <location>
        <begin position="236"/>
        <end position="325"/>
    </location>
</feature>
<reference evidence="4 5" key="1">
    <citation type="submission" date="2019-04" db="EMBL/GenBank/DDBJ databases">
        <title>Chromosome genome assembly for Takifugu flavidus.</title>
        <authorList>
            <person name="Xiao S."/>
        </authorList>
    </citation>
    <scope>NUCLEOTIDE SEQUENCE [LARGE SCALE GENOMIC DNA]</scope>
    <source>
        <strain evidence="4">HTHZ2018</strain>
        <tissue evidence="4">Muscle</tissue>
    </source>
</reference>
<organism evidence="4 5">
    <name type="scientific">Takifugu flavidus</name>
    <name type="common">sansaifugu</name>
    <dbReference type="NCBI Taxonomy" id="433684"/>
    <lineage>
        <taxon>Eukaryota</taxon>
        <taxon>Metazoa</taxon>
        <taxon>Chordata</taxon>
        <taxon>Craniata</taxon>
        <taxon>Vertebrata</taxon>
        <taxon>Euteleostomi</taxon>
        <taxon>Actinopterygii</taxon>
        <taxon>Neopterygii</taxon>
        <taxon>Teleostei</taxon>
        <taxon>Neoteleostei</taxon>
        <taxon>Acanthomorphata</taxon>
        <taxon>Eupercaria</taxon>
        <taxon>Tetraodontiformes</taxon>
        <taxon>Tetradontoidea</taxon>
        <taxon>Tetraodontidae</taxon>
        <taxon>Takifugu</taxon>
    </lineage>
</organism>
<dbReference type="PANTHER" id="PTHR15454:SF19">
    <property type="entry name" value="LEUCINE-RICH REPEAT-CONTAINING PROTEIN 51"/>
    <property type="match status" value="1"/>
</dbReference>
<dbReference type="SUPFAM" id="SSF52058">
    <property type="entry name" value="L domain-like"/>
    <property type="match status" value="1"/>
</dbReference>
<evidence type="ECO:0000256" key="1">
    <source>
        <dbReference type="ARBA" id="ARBA00022614"/>
    </source>
</evidence>
<accession>A0A5C6MZL9</accession>
<dbReference type="AlphaFoldDB" id="A0A5C6MZL9"/>
<name>A0A5C6MZL9_9TELE</name>
<dbReference type="InterPro" id="IPR032675">
    <property type="entry name" value="LRR_dom_sf"/>
</dbReference>
<keyword evidence="1" id="KW-0433">Leucine-rich repeat</keyword>
<sequence length="418" mass="45819">MSPNSVSAVLEKLIRRQDHAWSPQAASLRELAVHAPGRLHANVAYTYFTTLQIMGKDVSVIDEGLLRFSKLEELVLSANKITEVPAEHLPGTLKASLLEQENSSSAKPLPHLESLSLASNALGSCEDTSRLTGTHWPQLVCLDLGDCEFQDQRALLDALSTLPRLRTLVLEGNPFRLASCYPGFTVDRLPKLFYLDSTWISPQERDCFRGLAQMSGLTFDWTSAIVRVGKLKGIPDPLIGTENNTSSFPAASYQTESNSAAKHNLEDEDVTSSHSKPEWNHEHDTSTPDRNALMAGADSPVKPGSIKDRSKNKKKPAPQLLQDTPIRRVLGSVHVPLQSLLRRPQKVLKTQKDQDGGREKPSTPQGKSREERGAEPSAEASASVQTEPATVEFSVALEKRRSAADAHHLSACGHIRLI</sequence>
<gene>
    <name evidence="4" type="ORF">D4764_05G0005560</name>
</gene>
<evidence type="ECO:0000313" key="5">
    <source>
        <dbReference type="Proteomes" id="UP000324091"/>
    </source>
</evidence>
<dbReference type="PANTHER" id="PTHR15454">
    <property type="entry name" value="NISCHARIN RELATED"/>
    <property type="match status" value="1"/>
</dbReference>
<feature type="compositionally biased region" description="Basic and acidic residues" evidence="3">
    <location>
        <begin position="275"/>
        <end position="287"/>
    </location>
</feature>
<proteinExistence type="predicted"/>
<keyword evidence="2" id="KW-0677">Repeat</keyword>
<feature type="compositionally biased region" description="Polar residues" evidence="3">
    <location>
        <begin position="241"/>
        <end position="261"/>
    </location>
</feature>
<dbReference type="EMBL" id="RHFK02000018">
    <property type="protein sequence ID" value="TWW60466.1"/>
    <property type="molecule type" value="Genomic_DNA"/>
</dbReference>
<keyword evidence="5" id="KW-1185">Reference proteome</keyword>
<dbReference type="Proteomes" id="UP000324091">
    <property type="component" value="Chromosome 5"/>
</dbReference>